<dbReference type="OrthoDB" id="448087at2759"/>
<evidence type="ECO:0000313" key="3">
    <source>
        <dbReference type="EMBL" id="GFY47044.1"/>
    </source>
</evidence>
<dbReference type="InterPro" id="IPR039902">
    <property type="entry name" value="CCDC148/CCDC112"/>
</dbReference>
<evidence type="ECO:0000256" key="2">
    <source>
        <dbReference type="SAM" id="MobiDB-lite"/>
    </source>
</evidence>
<gene>
    <name evidence="3" type="primary">CCDC148</name>
    <name evidence="3" type="ORF">TNIN_127581</name>
</gene>
<keyword evidence="4" id="KW-1185">Reference proteome</keyword>
<dbReference type="PANTHER" id="PTHR21549">
    <property type="entry name" value="MUTATED IN BLADDER CANCER 1"/>
    <property type="match status" value="1"/>
</dbReference>
<dbReference type="PANTHER" id="PTHR21549:SF1">
    <property type="entry name" value="COILED-COIL DOMAIN-CONTAINING PROTEIN 148"/>
    <property type="match status" value="1"/>
</dbReference>
<name>A0A8X7BZ14_9ARAC</name>
<feature type="compositionally biased region" description="Polar residues" evidence="2">
    <location>
        <begin position="106"/>
        <end position="116"/>
    </location>
</feature>
<feature type="region of interest" description="Disordered" evidence="2">
    <location>
        <begin position="94"/>
        <end position="116"/>
    </location>
</feature>
<comment type="caution">
    <text evidence="3">The sequence shown here is derived from an EMBL/GenBank/DDBJ whole genome shotgun (WGS) entry which is preliminary data.</text>
</comment>
<dbReference type="AlphaFoldDB" id="A0A8X7BZ14"/>
<organism evidence="3 4">
    <name type="scientific">Trichonephila inaurata madagascariensis</name>
    <dbReference type="NCBI Taxonomy" id="2747483"/>
    <lineage>
        <taxon>Eukaryota</taxon>
        <taxon>Metazoa</taxon>
        <taxon>Ecdysozoa</taxon>
        <taxon>Arthropoda</taxon>
        <taxon>Chelicerata</taxon>
        <taxon>Arachnida</taxon>
        <taxon>Araneae</taxon>
        <taxon>Araneomorphae</taxon>
        <taxon>Entelegynae</taxon>
        <taxon>Araneoidea</taxon>
        <taxon>Nephilidae</taxon>
        <taxon>Trichonephila</taxon>
        <taxon>Trichonephila inaurata</taxon>
    </lineage>
</organism>
<keyword evidence="1" id="KW-0175">Coiled coil</keyword>
<dbReference type="Proteomes" id="UP000886998">
    <property type="component" value="Unassembled WGS sequence"/>
</dbReference>
<evidence type="ECO:0000256" key="1">
    <source>
        <dbReference type="ARBA" id="ARBA00023054"/>
    </source>
</evidence>
<proteinExistence type="predicted"/>
<accession>A0A8X7BZ14</accession>
<protein>
    <submittedName>
        <fullName evidence="3">Coiled-coil domain-containing protein 148</fullName>
    </submittedName>
</protein>
<dbReference type="EMBL" id="BMAV01005735">
    <property type="protein sequence ID" value="GFY47044.1"/>
    <property type="molecule type" value="Genomic_DNA"/>
</dbReference>
<evidence type="ECO:0000313" key="4">
    <source>
        <dbReference type="Proteomes" id="UP000886998"/>
    </source>
</evidence>
<reference evidence="3" key="1">
    <citation type="submission" date="2020-08" db="EMBL/GenBank/DDBJ databases">
        <title>Multicomponent nature underlies the extraordinary mechanical properties of spider dragline silk.</title>
        <authorList>
            <person name="Kono N."/>
            <person name="Nakamura H."/>
            <person name="Mori M."/>
            <person name="Yoshida Y."/>
            <person name="Ohtoshi R."/>
            <person name="Malay A.D."/>
            <person name="Moran D.A.P."/>
            <person name="Tomita M."/>
            <person name="Numata K."/>
            <person name="Arakawa K."/>
        </authorList>
    </citation>
    <scope>NUCLEOTIDE SEQUENCE</scope>
</reference>
<sequence>MLKLREEEKARQQRLDQLRKQVSVDPVPERIHQDTVASQARKEASSEGLALKALHELRTVLDAEVHRDPRVRLEQQLREAGLLNSEYARHVLSQMHPPREPRKDTISSLFLQESEN</sequence>